<gene>
    <name evidence="1" type="ORF">ABT39_MTgene5319</name>
</gene>
<organism evidence="1">
    <name type="scientific">Picea glauca</name>
    <name type="common">White spruce</name>
    <name type="synonym">Pinus glauca</name>
    <dbReference type="NCBI Taxonomy" id="3330"/>
    <lineage>
        <taxon>Eukaryota</taxon>
        <taxon>Viridiplantae</taxon>
        <taxon>Streptophyta</taxon>
        <taxon>Embryophyta</taxon>
        <taxon>Tracheophyta</taxon>
        <taxon>Spermatophyta</taxon>
        <taxon>Pinopsida</taxon>
        <taxon>Pinidae</taxon>
        <taxon>Conifers I</taxon>
        <taxon>Pinales</taxon>
        <taxon>Pinaceae</taxon>
        <taxon>Picea</taxon>
    </lineage>
</organism>
<geneLocation type="mitochondrion" evidence="1"/>
<reference evidence="1" key="1">
    <citation type="journal article" date="2015" name="Genome Biol. Evol.">
        <title>Organellar Genomes of White Spruce (Picea glauca): Assembly and Annotation.</title>
        <authorList>
            <person name="Jackman S.D."/>
            <person name="Warren R.L."/>
            <person name="Gibb E.A."/>
            <person name="Vandervalk B.P."/>
            <person name="Mohamadi H."/>
            <person name="Chu J."/>
            <person name="Raymond A."/>
            <person name="Pleasance S."/>
            <person name="Coope R."/>
            <person name="Wildung M.R."/>
            <person name="Ritland C.E."/>
            <person name="Bousquet J."/>
            <person name="Jones S.J."/>
            <person name="Bohlmann J."/>
            <person name="Birol I."/>
        </authorList>
    </citation>
    <scope>NUCLEOTIDE SEQUENCE [LARGE SCALE GENOMIC DNA]</scope>
    <source>
        <tissue evidence="1">Flushing bud</tissue>
    </source>
</reference>
<dbReference type="AlphaFoldDB" id="A0A101LZM4"/>
<keyword evidence="1" id="KW-0496">Mitochondrion</keyword>
<name>A0A101LZM4_PICGL</name>
<protein>
    <submittedName>
        <fullName evidence="1">Uncharacterized protein</fullName>
    </submittedName>
</protein>
<evidence type="ECO:0000313" key="1">
    <source>
        <dbReference type="EMBL" id="KUM48319.1"/>
    </source>
</evidence>
<proteinExistence type="predicted"/>
<accession>A0A101LZM4</accession>
<dbReference type="EMBL" id="LKAM01000006">
    <property type="protein sequence ID" value="KUM48319.1"/>
    <property type="molecule type" value="Genomic_DNA"/>
</dbReference>
<sequence>MQVVVLLQLLMEMLFVQLIREILQFMLVILV</sequence>
<comment type="caution">
    <text evidence="1">The sequence shown here is derived from an EMBL/GenBank/DDBJ whole genome shotgun (WGS) entry which is preliminary data.</text>
</comment>